<name>A0A1U7ZP34_NELNU</name>
<dbReference type="PANTHER" id="PTHR10992">
    <property type="entry name" value="METHYLESTERASE FAMILY MEMBER"/>
    <property type="match status" value="1"/>
</dbReference>
<dbReference type="PANTHER" id="PTHR10992:SF943">
    <property type="entry name" value="METHYLESTERASE 10"/>
    <property type="match status" value="1"/>
</dbReference>
<dbReference type="Proteomes" id="UP000189703">
    <property type="component" value="Unplaced"/>
</dbReference>
<dbReference type="AlphaFoldDB" id="A0A1U7ZP34"/>
<dbReference type="RefSeq" id="XP_010255102.1">
    <property type="nucleotide sequence ID" value="XM_010256800.2"/>
</dbReference>
<sequence length="262" mass="28973">MGGSKHFVLVHGAGHGAWCWYKLLALLKSAGYRVTALDLGASGVNPKKLDQIASVFEYVLPLMNFMAALPEEERVILVGHSLGGIAISLAMESFSRKISVAVFATAIMPNTASPPAAILQELFGRTPPESLSGINFTLGPRPESLIPTSITFGPEYLAPRMYNCCQPEDVTLGTLLVRPAALFGEDLWNEDTALLSEERYGSVRRVFVVCDGDKVMDESFQWWMIDNYPTKEVKVIRGSDHMVMLSKPLEFYFCLQEIADKY</sequence>
<dbReference type="OrthoDB" id="408373at2759"/>
<dbReference type="GO" id="GO:0009696">
    <property type="term" value="P:salicylic acid metabolic process"/>
    <property type="evidence" value="ECO:0000318"/>
    <property type="project" value="GO_Central"/>
</dbReference>
<evidence type="ECO:0000313" key="2">
    <source>
        <dbReference type="RefSeq" id="XP_010255102.1"/>
    </source>
</evidence>
<dbReference type="GO" id="GO:0080032">
    <property type="term" value="F:methyl jasmonate esterase activity"/>
    <property type="evidence" value="ECO:0000318"/>
    <property type="project" value="GO_Central"/>
</dbReference>
<dbReference type="KEGG" id="nnu:104595863"/>
<dbReference type="GeneID" id="104595863"/>
<dbReference type="GO" id="GO:0009694">
    <property type="term" value="P:jasmonic acid metabolic process"/>
    <property type="evidence" value="ECO:0000318"/>
    <property type="project" value="GO_Central"/>
</dbReference>
<reference evidence="2" key="1">
    <citation type="submission" date="2025-08" db="UniProtKB">
        <authorList>
            <consortium name="RefSeq"/>
        </authorList>
    </citation>
    <scope>IDENTIFICATION</scope>
</reference>
<gene>
    <name evidence="2" type="primary">LOC104595863</name>
</gene>
<dbReference type="SUPFAM" id="SSF53474">
    <property type="entry name" value="alpha/beta-Hydrolases"/>
    <property type="match status" value="1"/>
</dbReference>
<dbReference type="GO" id="GO:0080030">
    <property type="term" value="F:methyl indole-3-acetate esterase activity"/>
    <property type="evidence" value="ECO:0000318"/>
    <property type="project" value="GO_Central"/>
</dbReference>
<dbReference type="FunCoup" id="A0A1U7ZP34">
    <property type="interactions" value="17"/>
</dbReference>
<evidence type="ECO:0000313" key="1">
    <source>
        <dbReference type="Proteomes" id="UP000189703"/>
    </source>
</evidence>
<dbReference type="FunFam" id="3.40.50.1820:FF:000051">
    <property type="entry name" value="(S)-hydroxynitrile lyase"/>
    <property type="match status" value="1"/>
</dbReference>
<dbReference type="OMA" id="MFISAYM"/>
<proteinExistence type="predicted"/>
<dbReference type="GO" id="GO:0080031">
    <property type="term" value="F:methyl salicylate esterase activity"/>
    <property type="evidence" value="ECO:0000318"/>
    <property type="project" value="GO_Central"/>
</dbReference>
<accession>A0A1U7ZP34</accession>
<keyword evidence="1" id="KW-1185">Reference proteome</keyword>
<dbReference type="Gene3D" id="3.40.50.1820">
    <property type="entry name" value="alpha/beta hydrolase"/>
    <property type="match status" value="1"/>
</dbReference>
<dbReference type="InterPro" id="IPR000073">
    <property type="entry name" value="AB_hydrolase_1"/>
</dbReference>
<dbReference type="InterPro" id="IPR029058">
    <property type="entry name" value="AB_hydrolase_fold"/>
</dbReference>
<dbReference type="InterPro" id="IPR045889">
    <property type="entry name" value="MES/HNL"/>
</dbReference>
<protein>
    <submittedName>
        <fullName evidence="2">Methylesterase 10</fullName>
    </submittedName>
</protein>
<dbReference type="eggNOG" id="ENOG502QQCC">
    <property type="taxonomic scope" value="Eukaryota"/>
</dbReference>
<organism evidence="1 2">
    <name type="scientific">Nelumbo nucifera</name>
    <name type="common">Sacred lotus</name>
    <dbReference type="NCBI Taxonomy" id="4432"/>
    <lineage>
        <taxon>Eukaryota</taxon>
        <taxon>Viridiplantae</taxon>
        <taxon>Streptophyta</taxon>
        <taxon>Embryophyta</taxon>
        <taxon>Tracheophyta</taxon>
        <taxon>Spermatophyta</taxon>
        <taxon>Magnoliopsida</taxon>
        <taxon>Proteales</taxon>
        <taxon>Nelumbonaceae</taxon>
        <taxon>Nelumbo</taxon>
    </lineage>
</organism>
<dbReference type="Pfam" id="PF12697">
    <property type="entry name" value="Abhydrolase_6"/>
    <property type="match status" value="1"/>
</dbReference>